<protein>
    <submittedName>
        <fullName evidence="8">Type II secretion system F family protein</fullName>
    </submittedName>
</protein>
<reference evidence="8 9" key="1">
    <citation type="submission" date="2024-08" db="EMBL/GenBank/DDBJ databases">
        <authorList>
            <person name="Lu H."/>
        </authorList>
    </citation>
    <scope>NUCLEOTIDE SEQUENCE [LARGE SCALE GENOMIC DNA]</scope>
    <source>
        <strain evidence="8 9">LKC17W</strain>
    </source>
</reference>
<name>A0ABW7FLI6_9BURK</name>
<comment type="subcellular location">
    <subcellularLocation>
        <location evidence="1">Cell membrane</location>
        <topology evidence="1">Multi-pass membrane protein</topology>
    </subcellularLocation>
</comment>
<feature type="transmembrane region" description="Helical" evidence="6">
    <location>
        <begin position="12"/>
        <end position="32"/>
    </location>
</feature>
<dbReference type="EMBL" id="JBIGHW010000008">
    <property type="protein sequence ID" value="MFG6442190.1"/>
    <property type="molecule type" value="Genomic_DNA"/>
</dbReference>
<evidence type="ECO:0000313" key="8">
    <source>
        <dbReference type="EMBL" id="MFG6442190.1"/>
    </source>
</evidence>
<feature type="domain" description="Type II secretion system protein GspF" evidence="7">
    <location>
        <begin position="161"/>
        <end position="286"/>
    </location>
</feature>
<feature type="transmembrane region" description="Helical" evidence="6">
    <location>
        <begin position="90"/>
        <end position="116"/>
    </location>
</feature>
<evidence type="ECO:0000259" key="7">
    <source>
        <dbReference type="Pfam" id="PF00482"/>
    </source>
</evidence>
<dbReference type="Pfam" id="PF00482">
    <property type="entry name" value="T2SSF"/>
    <property type="match status" value="1"/>
</dbReference>
<keyword evidence="4 6" id="KW-1133">Transmembrane helix</keyword>
<evidence type="ECO:0000256" key="2">
    <source>
        <dbReference type="ARBA" id="ARBA00022475"/>
    </source>
</evidence>
<evidence type="ECO:0000256" key="5">
    <source>
        <dbReference type="ARBA" id="ARBA00023136"/>
    </source>
</evidence>
<evidence type="ECO:0000256" key="6">
    <source>
        <dbReference type="SAM" id="Phobius"/>
    </source>
</evidence>
<dbReference type="Proteomes" id="UP001606301">
    <property type="component" value="Unassembled WGS sequence"/>
</dbReference>
<dbReference type="PANTHER" id="PTHR35007:SF2">
    <property type="entry name" value="PILUS ASSEMBLE PROTEIN"/>
    <property type="match status" value="1"/>
</dbReference>
<dbReference type="RefSeq" id="WP_394399170.1">
    <property type="nucleotide sequence ID" value="NZ_JBIGHW010000008.1"/>
</dbReference>
<comment type="caution">
    <text evidence="8">The sequence shown here is derived from an EMBL/GenBank/DDBJ whole genome shotgun (WGS) entry which is preliminary data.</text>
</comment>
<feature type="transmembrane region" description="Helical" evidence="6">
    <location>
        <begin position="128"/>
        <end position="146"/>
    </location>
</feature>
<dbReference type="InterPro" id="IPR018076">
    <property type="entry name" value="T2SS_GspF_dom"/>
</dbReference>
<keyword evidence="2" id="KW-1003">Cell membrane</keyword>
<feature type="transmembrane region" description="Helical" evidence="6">
    <location>
        <begin position="270"/>
        <end position="292"/>
    </location>
</feature>
<proteinExistence type="predicted"/>
<gene>
    <name evidence="8" type="ORF">ACG0Z3_16020</name>
</gene>
<evidence type="ECO:0000256" key="4">
    <source>
        <dbReference type="ARBA" id="ARBA00022989"/>
    </source>
</evidence>
<keyword evidence="3 6" id="KW-0812">Transmembrane</keyword>
<evidence type="ECO:0000256" key="1">
    <source>
        <dbReference type="ARBA" id="ARBA00004651"/>
    </source>
</evidence>
<keyword evidence="5 6" id="KW-0472">Membrane</keyword>
<accession>A0ABW7FLI6</accession>
<dbReference type="Gene3D" id="1.20.81.30">
    <property type="entry name" value="Type II secretion system (T2SS), domain F"/>
    <property type="match status" value="1"/>
</dbReference>
<sequence length="299" mass="33486">MSGAEFTWMQWLPLACALGLGVAMALIAHSLMKAIDDVPAEDRSYRDSPPTAFRLLWWPIRWIAHYLGPRLRPAQRLRVQGRLRLAGLDYALAPEQFIAAQLLGAAISGLLTWWLLVSFGRPAGPWPWVGAAFGFLFPAIWLRDLVQLRRRETLKTLPFMLDIITLCVEAGLNLTGAFAQAVAKGPAGPLRDEFSRVLRDVRAGRPRLDALRTLSDRMNEPSITNFVSALIQAERMGMNLGPILRAQAEQRRTERFARAEKLAMEAPVKLLFPLIAFIFPCTFVVLGFPIAMKFLHMGL</sequence>
<organism evidence="8 9">
    <name type="scientific">Pelomonas margarita</name>
    <dbReference type="NCBI Taxonomy" id="3299031"/>
    <lineage>
        <taxon>Bacteria</taxon>
        <taxon>Pseudomonadati</taxon>
        <taxon>Pseudomonadota</taxon>
        <taxon>Betaproteobacteria</taxon>
        <taxon>Burkholderiales</taxon>
        <taxon>Sphaerotilaceae</taxon>
        <taxon>Roseateles</taxon>
    </lineage>
</organism>
<evidence type="ECO:0000256" key="3">
    <source>
        <dbReference type="ARBA" id="ARBA00022692"/>
    </source>
</evidence>
<keyword evidence="9" id="KW-1185">Reference proteome</keyword>
<dbReference type="PANTHER" id="PTHR35007">
    <property type="entry name" value="INTEGRAL MEMBRANE PROTEIN-RELATED"/>
    <property type="match status" value="1"/>
</dbReference>
<evidence type="ECO:0000313" key="9">
    <source>
        <dbReference type="Proteomes" id="UP001606301"/>
    </source>
</evidence>
<dbReference type="InterPro" id="IPR042094">
    <property type="entry name" value="T2SS_GspF_sf"/>
</dbReference>